<feature type="region of interest" description="Disordered" evidence="2">
    <location>
        <begin position="44"/>
        <end position="138"/>
    </location>
</feature>
<dbReference type="PANTHER" id="PTHR23079">
    <property type="entry name" value="RNA-DEPENDENT RNA POLYMERASE"/>
    <property type="match status" value="1"/>
</dbReference>
<dbReference type="InterPro" id="IPR057596">
    <property type="entry name" value="RDRP_core"/>
</dbReference>
<evidence type="ECO:0000313" key="5">
    <source>
        <dbReference type="Proteomes" id="UP000236343"/>
    </source>
</evidence>
<keyword evidence="1 4" id="KW-0808">Transferase</keyword>
<evidence type="ECO:0000256" key="1">
    <source>
        <dbReference type="RuleBase" id="RU363098"/>
    </source>
</evidence>
<evidence type="ECO:0000256" key="2">
    <source>
        <dbReference type="SAM" id="MobiDB-lite"/>
    </source>
</evidence>
<feature type="compositionally biased region" description="Low complexity" evidence="2">
    <location>
        <begin position="844"/>
        <end position="854"/>
    </location>
</feature>
<proteinExistence type="inferred from homology"/>
<keyword evidence="1 4" id="KW-0696">RNA-directed RNA polymerase</keyword>
<sequence length="1201" mass="132933">MFKFPNRRRHPFETCLLPHLAQLRLLASSFAAALPSRLRALHAPDRTRPAVRGLQNVRETPNSRRRRDASKPPSGDADSRKDELRRCCRLHGERGNAGAESAEAADGEEGEGLAERQRREERENETDERGEGKERGEREDFLVNLPSLILSPEARDRQERLVEASRRTLERRAARPGSLSSSALRPDVRPLRPGRDEEDWQASREFSFQLWVRWHQLLSWGLVASRAAVESRFLSTFLEATSEDADVVAALDELRNSGLGARMGKIPVRDPVHAINSYRRAARWMLGARSHSRSTLRQGGIPVLQILVTPLKVLLKGVYSELGSRLTRQYANEVAAGLLVRLAFVEEDGKAMSSSLHRAQDAPLEDRMRSILLDGLSVGHERYRFFAASLSQLRDGSCWMIRISSNKELSAEAILSRLGVFNSSISPGVLTKRLGICFSSTLPTIDVRDEEMLLVPDVTSSAVTAAMSGEAQRRKDEEERRISSRAIKLDPNSPEFIFTDGSGAISLDLWRRIVACLPALRTSSAFQIRLGGIKGMLLLHPAFPLPRPPAPRLKHLLISQSMYKFHSRSRCLEINDFSRRLPYFLNRQVILLLDTLGVEFSVFDRLQRRMLHFLRDIDTRAGAVKFLLTLALDQSLGTSRFAQTCLEFVSVHGVSPKEPFLRACLEAMRNSLADDLRKKTRIFVEKGANLFGVPDFTHSLAYDHGWRSSPSGRLYAGLPEVCVHVTKSPVSDSEIPRRTAIASRHGSLSPEADAEAERPKRRLSSCGSHSLGAGAELIQGVVAVCRNPCLLPGDIQLCFAVGYDDLPEDSPLRRSLAGGLGGDAGLLACRDVIVFPSPPLPPAKSSFAASASTAENARPTLAQNGEEEKQEDAEKSESETDTQNDFPSLHARHPAVSCEARSRMFVFRDMPNMLSGGDLDGDKFWVVWDPDLLAPLVALWMRGEFPKPSRVHCPPRPPTRSEAATEQAAVEPVAAEREIDTESGKRDAAQPDGGTSPQQTCIGKPARVVKPTEQTRWDASTARPRSTVRDSRQTSLSLSSVSSASSASSSWSASHSSCLPSLASRVDHFIHVQKSCVLGRVSKAHMRLAHRPDIYWQRNWRQAKALHPKCLKLAALATLAVDAPQTGAVVVMPQELACRQIPHFMATAAVSQAEANLPPCHERRRCDDCLHALLDKVSVGCSARLHPYTELHLETDVHMHT</sequence>
<keyword evidence="1" id="KW-0694">RNA-binding</keyword>
<dbReference type="GO" id="GO:0031380">
    <property type="term" value="C:nuclear RNA-directed RNA polymerase complex"/>
    <property type="evidence" value="ECO:0007669"/>
    <property type="project" value="TreeGrafter"/>
</dbReference>
<feature type="compositionally biased region" description="Acidic residues" evidence="2">
    <location>
        <begin position="103"/>
        <end position="112"/>
    </location>
</feature>
<comment type="caution">
    <text evidence="4">The sequence shown here is derived from an EMBL/GenBank/DDBJ whole genome shotgun (WGS) entry which is preliminary data.</text>
</comment>
<organism evidence="4 5">
    <name type="scientific">Toxoplasma gondii COUG</name>
    <dbReference type="NCBI Taxonomy" id="1074873"/>
    <lineage>
        <taxon>Eukaryota</taxon>
        <taxon>Sar</taxon>
        <taxon>Alveolata</taxon>
        <taxon>Apicomplexa</taxon>
        <taxon>Conoidasida</taxon>
        <taxon>Coccidia</taxon>
        <taxon>Eucoccidiorida</taxon>
        <taxon>Eimeriorina</taxon>
        <taxon>Sarcocystidae</taxon>
        <taxon>Toxoplasma</taxon>
    </lineage>
</organism>
<comment type="similarity">
    <text evidence="1">Belongs to the RdRP family.</text>
</comment>
<reference evidence="4 5" key="1">
    <citation type="journal article" date="2016" name="Nat. Commun.">
        <title>Local admixture of amplified and diversified secreted pathogenesis determinants shapes mosaic Toxoplasma gondii genomes.</title>
        <authorList>
            <person name="Lorenzi H."/>
            <person name="Khan A."/>
            <person name="Behnke M.S."/>
            <person name="Namasivayam S."/>
            <person name="Swapna L.S."/>
            <person name="Hadjithomas M."/>
            <person name="Karamycheva S."/>
            <person name="Pinney D."/>
            <person name="Brunk B.P."/>
            <person name="Ajioka J.W."/>
            <person name="Ajzenberg D."/>
            <person name="Boothroyd J.C."/>
            <person name="Boyle J.P."/>
            <person name="Darde M.L."/>
            <person name="Diaz-Miranda M.A."/>
            <person name="Dubey J.P."/>
            <person name="Fritz H.M."/>
            <person name="Gennari S.M."/>
            <person name="Gregory B.D."/>
            <person name="Kim K."/>
            <person name="Saeij J.P."/>
            <person name="Su C."/>
            <person name="White M.W."/>
            <person name="Zhu X.Q."/>
            <person name="Howe D.K."/>
            <person name="Rosenthal B.M."/>
            <person name="Grigg M.E."/>
            <person name="Parkinson J."/>
            <person name="Liu L."/>
            <person name="Kissinger J.C."/>
            <person name="Roos D.S."/>
            <person name="Sibley L.D."/>
        </authorList>
    </citation>
    <scope>NUCLEOTIDE SEQUENCE [LARGE SCALE GENOMIC DNA]</scope>
    <source>
        <strain evidence="4 5">COUG</strain>
    </source>
</reference>
<comment type="catalytic activity">
    <reaction evidence="1">
        <text>RNA(n) + a ribonucleoside 5'-triphosphate = RNA(n+1) + diphosphate</text>
        <dbReference type="Rhea" id="RHEA:21248"/>
        <dbReference type="Rhea" id="RHEA-COMP:14527"/>
        <dbReference type="Rhea" id="RHEA-COMP:17342"/>
        <dbReference type="ChEBI" id="CHEBI:33019"/>
        <dbReference type="ChEBI" id="CHEBI:61557"/>
        <dbReference type="ChEBI" id="CHEBI:140395"/>
        <dbReference type="EC" id="2.7.7.48"/>
    </reaction>
</comment>
<feature type="compositionally biased region" description="Basic and acidic residues" evidence="2">
    <location>
        <begin position="77"/>
        <end position="94"/>
    </location>
</feature>
<dbReference type="GO" id="GO:0003723">
    <property type="term" value="F:RNA binding"/>
    <property type="evidence" value="ECO:0007669"/>
    <property type="project" value="UniProtKB-KW"/>
</dbReference>
<dbReference type="AlphaFoldDB" id="A0A2G8XNV2"/>
<feature type="domain" description="RDRP core" evidence="3">
    <location>
        <begin position="308"/>
        <end position="837"/>
    </location>
</feature>
<name>A0A2G8XNV2_TOXGO</name>
<dbReference type="EMBL" id="AGQR02003475">
    <property type="protein sequence ID" value="PIL96710.1"/>
    <property type="molecule type" value="Genomic_DNA"/>
</dbReference>
<evidence type="ECO:0000259" key="3">
    <source>
        <dbReference type="Pfam" id="PF05183"/>
    </source>
</evidence>
<dbReference type="EC" id="2.7.7.48" evidence="1"/>
<dbReference type="VEuPathDB" id="ToxoDB:TGCOUG_217182A"/>
<feature type="region of interest" description="Disordered" evidence="2">
    <location>
        <begin position="946"/>
        <end position="1040"/>
    </location>
</feature>
<protein>
    <recommendedName>
        <fullName evidence="1">RNA-dependent RNA polymerase</fullName>
        <ecNumber evidence="1">2.7.7.48</ecNumber>
    </recommendedName>
</protein>
<dbReference type="Pfam" id="PF05183">
    <property type="entry name" value="RdRP"/>
    <property type="match status" value="2"/>
</dbReference>
<dbReference type="GO" id="GO:0003968">
    <property type="term" value="F:RNA-directed RNA polymerase activity"/>
    <property type="evidence" value="ECO:0007669"/>
    <property type="project" value="UniProtKB-KW"/>
</dbReference>
<accession>A0A2G8XNV2</accession>
<feature type="region of interest" description="Disordered" evidence="2">
    <location>
        <begin position="844"/>
        <end position="893"/>
    </location>
</feature>
<feature type="compositionally biased region" description="Basic and acidic residues" evidence="2">
    <location>
        <begin position="113"/>
        <end position="138"/>
    </location>
</feature>
<feature type="compositionally biased region" description="Basic and acidic residues" evidence="2">
    <location>
        <begin position="974"/>
        <end position="989"/>
    </location>
</feature>
<dbReference type="GO" id="GO:0030422">
    <property type="term" value="P:siRNA processing"/>
    <property type="evidence" value="ECO:0007669"/>
    <property type="project" value="TreeGrafter"/>
</dbReference>
<dbReference type="PANTHER" id="PTHR23079:SF55">
    <property type="entry name" value="RNA-DIRECTED RNA POLYMERASE"/>
    <property type="match status" value="1"/>
</dbReference>
<dbReference type="Proteomes" id="UP000236343">
    <property type="component" value="Unassembled WGS sequence"/>
</dbReference>
<keyword evidence="1 4" id="KW-0548">Nucleotidyltransferase</keyword>
<feature type="region of interest" description="Disordered" evidence="2">
    <location>
        <begin position="167"/>
        <end position="196"/>
    </location>
</feature>
<evidence type="ECO:0000313" key="4">
    <source>
        <dbReference type="EMBL" id="PIL96710.1"/>
    </source>
</evidence>
<gene>
    <name evidence="4" type="ORF">TGCOUG_217182A</name>
</gene>
<feature type="region of interest" description="Disordered" evidence="2">
    <location>
        <begin position="734"/>
        <end position="765"/>
    </location>
</feature>
<dbReference type="InterPro" id="IPR007855">
    <property type="entry name" value="RDRP"/>
</dbReference>
<feature type="domain" description="RDRP core" evidence="3">
    <location>
        <begin position="908"/>
        <end position="1149"/>
    </location>
</feature>
<feature type="compositionally biased region" description="Basic and acidic residues" evidence="2">
    <location>
        <begin position="186"/>
        <end position="195"/>
    </location>
</feature>